<dbReference type="EMBL" id="FQUJ01000004">
    <property type="protein sequence ID" value="SHE81248.1"/>
    <property type="molecule type" value="Genomic_DNA"/>
</dbReference>
<dbReference type="InterPro" id="IPR050300">
    <property type="entry name" value="GDXG_lipolytic_enzyme"/>
</dbReference>
<dbReference type="PANTHER" id="PTHR48081:SF8">
    <property type="entry name" value="ALPHA_BETA HYDROLASE FOLD-3 DOMAIN-CONTAINING PROTEIN-RELATED"/>
    <property type="match status" value="1"/>
</dbReference>
<dbReference type="InterPro" id="IPR029058">
    <property type="entry name" value="AB_hydrolase_fold"/>
</dbReference>
<dbReference type="OrthoDB" id="5729797at2"/>
<evidence type="ECO:0000256" key="3">
    <source>
        <dbReference type="PROSITE-ProRule" id="PRU10038"/>
    </source>
</evidence>
<evidence type="ECO:0000256" key="1">
    <source>
        <dbReference type="ARBA" id="ARBA00010515"/>
    </source>
</evidence>
<reference evidence="5 6" key="1">
    <citation type="submission" date="2016-11" db="EMBL/GenBank/DDBJ databases">
        <authorList>
            <person name="Jaros S."/>
            <person name="Januszkiewicz K."/>
            <person name="Wedrychowicz H."/>
        </authorList>
    </citation>
    <scope>NUCLEOTIDE SEQUENCE [LARGE SCALE GENOMIC DNA]</scope>
    <source>
        <strain evidence="5 6">DSM 19980</strain>
    </source>
</reference>
<evidence type="ECO:0000259" key="4">
    <source>
        <dbReference type="Pfam" id="PF07859"/>
    </source>
</evidence>
<dbReference type="STRING" id="1121942.SAMN02745148_01223"/>
<organism evidence="5 6">
    <name type="scientific">Modicisalibacter ilicicola DSM 19980</name>
    <dbReference type="NCBI Taxonomy" id="1121942"/>
    <lineage>
        <taxon>Bacteria</taxon>
        <taxon>Pseudomonadati</taxon>
        <taxon>Pseudomonadota</taxon>
        <taxon>Gammaproteobacteria</taxon>
        <taxon>Oceanospirillales</taxon>
        <taxon>Halomonadaceae</taxon>
        <taxon>Modicisalibacter</taxon>
    </lineage>
</organism>
<dbReference type="GO" id="GO:0016787">
    <property type="term" value="F:hydrolase activity"/>
    <property type="evidence" value="ECO:0007669"/>
    <property type="project" value="UniProtKB-KW"/>
</dbReference>
<feature type="domain" description="Alpha/beta hydrolase fold-3" evidence="4">
    <location>
        <begin position="85"/>
        <end position="289"/>
    </location>
</feature>
<feature type="active site" evidence="3">
    <location>
        <position position="163"/>
    </location>
</feature>
<comment type="similarity">
    <text evidence="1">Belongs to the 'GDXG' lipolytic enzyme family.</text>
</comment>
<protein>
    <submittedName>
        <fullName evidence="5">Acetyl esterase/lipase</fullName>
    </submittedName>
</protein>
<evidence type="ECO:0000256" key="2">
    <source>
        <dbReference type="ARBA" id="ARBA00022801"/>
    </source>
</evidence>
<gene>
    <name evidence="5" type="ORF">SAMN02745148_01223</name>
</gene>
<dbReference type="Proteomes" id="UP000184346">
    <property type="component" value="Unassembled WGS sequence"/>
</dbReference>
<proteinExistence type="inferred from homology"/>
<dbReference type="PANTHER" id="PTHR48081">
    <property type="entry name" value="AB HYDROLASE SUPERFAMILY PROTEIN C4A8.06C"/>
    <property type="match status" value="1"/>
</dbReference>
<name>A0A1M4WJ43_9GAMM</name>
<sequence length="322" mass="35616">MSTHLSPKLQPWLDQVNTLLAQQRKEGASFSPVSAREALAYVTMTLVTQRPELPWVGDVVVDTGDYPVPVRLYDPAPETPKPVCVYLHGGGHMSGGVTVYDAICRKLAEASGHLVVSVEYRLAPECPYPAAVEDTLAVLEHLWPALEAKQRRVVESLSVAGDSAGGALAATASARLQGDGHIPLHRQILIYPSLDYTLSYPSVQALGQGYFLEEARIRWYFDNYFRLGGDRHRASPLSMPLTAAMPETLVVTAGFCPLRDEGLAYVKRLEESGVTHRHHHFPDMLHAFLNMEDLVAQECNEAYRVMAEFLNDGRFMSSPDSR</sequence>
<dbReference type="RefSeq" id="WP_072820773.1">
    <property type="nucleotide sequence ID" value="NZ_FQUJ01000004.1"/>
</dbReference>
<dbReference type="InterPro" id="IPR013094">
    <property type="entry name" value="AB_hydrolase_3"/>
</dbReference>
<dbReference type="Pfam" id="PF07859">
    <property type="entry name" value="Abhydrolase_3"/>
    <property type="match status" value="1"/>
</dbReference>
<dbReference type="PROSITE" id="PS01174">
    <property type="entry name" value="LIPASE_GDXG_SER"/>
    <property type="match status" value="1"/>
</dbReference>
<dbReference type="AlphaFoldDB" id="A0A1M4WJ43"/>
<evidence type="ECO:0000313" key="5">
    <source>
        <dbReference type="EMBL" id="SHE81248.1"/>
    </source>
</evidence>
<keyword evidence="6" id="KW-1185">Reference proteome</keyword>
<evidence type="ECO:0000313" key="6">
    <source>
        <dbReference type="Proteomes" id="UP000184346"/>
    </source>
</evidence>
<accession>A0A1M4WJ43</accession>
<keyword evidence="2" id="KW-0378">Hydrolase</keyword>
<dbReference type="SUPFAM" id="SSF53474">
    <property type="entry name" value="alpha/beta-Hydrolases"/>
    <property type="match status" value="1"/>
</dbReference>
<dbReference type="InterPro" id="IPR033140">
    <property type="entry name" value="Lipase_GDXG_put_SER_AS"/>
</dbReference>
<dbReference type="Gene3D" id="3.40.50.1820">
    <property type="entry name" value="alpha/beta hydrolase"/>
    <property type="match status" value="1"/>
</dbReference>